<dbReference type="RefSeq" id="WP_264843826.1">
    <property type="nucleotide sequence ID" value="NZ_AP025628.1"/>
</dbReference>
<evidence type="ECO:0000256" key="3">
    <source>
        <dbReference type="ARBA" id="ARBA00022989"/>
    </source>
</evidence>
<feature type="transmembrane region" description="Helical" evidence="6">
    <location>
        <begin position="100"/>
        <end position="117"/>
    </location>
</feature>
<dbReference type="AlphaFoldDB" id="A0AA35CJQ0"/>
<dbReference type="PANTHER" id="PTHR37422">
    <property type="entry name" value="TEICHURONIC ACID BIOSYNTHESIS PROTEIN TUAE"/>
    <property type="match status" value="1"/>
</dbReference>
<feature type="compositionally biased region" description="Polar residues" evidence="5">
    <location>
        <begin position="426"/>
        <end position="435"/>
    </location>
</feature>
<protein>
    <recommendedName>
        <fullName evidence="7">O-antigen ligase-related domain-containing protein</fullName>
    </recommendedName>
</protein>
<evidence type="ECO:0000256" key="4">
    <source>
        <dbReference type="ARBA" id="ARBA00023136"/>
    </source>
</evidence>
<dbReference type="Gene3D" id="1.25.40.10">
    <property type="entry name" value="Tetratricopeptide repeat domain"/>
    <property type="match status" value="1"/>
</dbReference>
<evidence type="ECO:0000313" key="8">
    <source>
        <dbReference type="EMBL" id="BDG59724.1"/>
    </source>
</evidence>
<feature type="region of interest" description="Disordered" evidence="5">
    <location>
        <begin position="415"/>
        <end position="443"/>
    </location>
</feature>
<evidence type="ECO:0000259" key="7">
    <source>
        <dbReference type="Pfam" id="PF04932"/>
    </source>
</evidence>
<dbReference type="Pfam" id="PF04932">
    <property type="entry name" value="Wzy_C"/>
    <property type="match status" value="1"/>
</dbReference>
<dbReference type="InterPro" id="IPR011990">
    <property type="entry name" value="TPR-like_helical_dom_sf"/>
</dbReference>
<dbReference type="PANTHER" id="PTHR37422:SF13">
    <property type="entry name" value="LIPOPOLYSACCHARIDE BIOSYNTHESIS PROTEIN PA4999-RELATED"/>
    <property type="match status" value="1"/>
</dbReference>
<name>A0AA35CJQ0_9FIRM</name>
<dbReference type="SUPFAM" id="SSF48452">
    <property type="entry name" value="TPR-like"/>
    <property type="match status" value="1"/>
</dbReference>
<feature type="transmembrane region" description="Helical" evidence="6">
    <location>
        <begin position="45"/>
        <end position="68"/>
    </location>
</feature>
<dbReference type="GO" id="GO:0016020">
    <property type="term" value="C:membrane"/>
    <property type="evidence" value="ECO:0007669"/>
    <property type="project" value="UniProtKB-SubCell"/>
</dbReference>
<feature type="transmembrane region" description="Helical" evidence="6">
    <location>
        <begin position="147"/>
        <end position="164"/>
    </location>
</feature>
<comment type="subcellular location">
    <subcellularLocation>
        <location evidence="1">Membrane</location>
        <topology evidence="1">Multi-pass membrane protein</topology>
    </subcellularLocation>
</comment>
<keyword evidence="9" id="KW-1185">Reference proteome</keyword>
<dbReference type="KEGG" id="cmic:caldi_08140"/>
<feature type="transmembrane region" description="Helical" evidence="6">
    <location>
        <begin position="171"/>
        <end position="189"/>
    </location>
</feature>
<feature type="domain" description="O-antigen ligase-related" evidence="7">
    <location>
        <begin position="206"/>
        <end position="340"/>
    </location>
</feature>
<dbReference type="InterPro" id="IPR007016">
    <property type="entry name" value="O-antigen_ligase-rel_domated"/>
</dbReference>
<proteinExistence type="predicted"/>
<keyword evidence="4 6" id="KW-0472">Membrane</keyword>
<evidence type="ECO:0000256" key="6">
    <source>
        <dbReference type="SAM" id="Phobius"/>
    </source>
</evidence>
<accession>A0AA35CJQ0</accession>
<evidence type="ECO:0000256" key="1">
    <source>
        <dbReference type="ARBA" id="ARBA00004141"/>
    </source>
</evidence>
<sequence length="727" mass="77248">MALYVVATAVAVFPQGHVDVTLQHAAALMALWMVREEVARSPGRLAALGWAVVAGGLAVAAVALSPYAGRGVADQETLTAMALIGADGRLGASFQYPNTAAIYFEAIALLAAGLAVSSRRRVPAYAAAAAAVYILSVAFVLAASRGAVLVLASALLLLPAGLPAGRRMPAFLLLAGPLVAAAATARGFMESGAWRDWTEALKWLSLGTLASVAGGVVLAALMSAPPRLRGCFIVGMVAVGGLVSGVGFTATSPADLVRRHLPQHAARLLDMDWRTRNALLRFYYDRDALKILQDRPWLGGGGRAWERLYHQHQTFWYAASETHNGFLQTATETGVPGPAALLVFWAVLTYTGWKGAHAKGPEGTRAAVWPLAAAALTIGLHSAVDFDLSYFFVQLLIWTLAGAIAGASFPTPTVDQVATDEAPAEQRQTGPNTSPRCGRSRRSGTAALRGVHPALAAAAGAVVLAVALPHAASAVATHRAWKRLDAGDSAGAISLFRLAARLAPLDPQPHVGLARANPGKREQIDHLAAAEARDPYWFLWHEEEATAHLARQDWIAAARSAERALRLAPTRAQAYYLALGAYGEAAIEAVLTGDRSAGERLARRTVDIAEQLVRRRQATEPVKHLWPDAQPALTPVFHLRYGQALALLGDPRRAVPHLGEAAKSAAHRIQAEIWLYLALEAAGQRDQAAELKNRPWVRALDINPVRGALRSVQVDRAAGTRYLLRAP</sequence>
<dbReference type="InterPro" id="IPR051533">
    <property type="entry name" value="WaaL-like"/>
</dbReference>
<organism evidence="8 9">
    <name type="scientific">Caldinitratiruptor microaerophilus</name>
    <dbReference type="NCBI Taxonomy" id="671077"/>
    <lineage>
        <taxon>Bacteria</taxon>
        <taxon>Bacillati</taxon>
        <taxon>Bacillota</taxon>
        <taxon>Clostridia</taxon>
        <taxon>Eubacteriales</taxon>
        <taxon>Symbiobacteriaceae</taxon>
        <taxon>Caldinitratiruptor</taxon>
    </lineage>
</organism>
<reference evidence="8" key="1">
    <citation type="submission" date="2022-03" db="EMBL/GenBank/DDBJ databases">
        <title>Complete genome sequence of Caldinitratiruptor microaerophilus.</title>
        <authorList>
            <person name="Mukaiyama R."/>
            <person name="Nishiyama T."/>
            <person name="Ueda K."/>
        </authorList>
    </citation>
    <scope>NUCLEOTIDE SEQUENCE</scope>
    <source>
        <strain evidence="8">JCM 16183</strain>
    </source>
</reference>
<evidence type="ECO:0000256" key="5">
    <source>
        <dbReference type="SAM" id="MobiDB-lite"/>
    </source>
</evidence>
<keyword evidence="3 6" id="KW-1133">Transmembrane helix</keyword>
<feature type="transmembrane region" description="Helical" evidence="6">
    <location>
        <begin position="231"/>
        <end position="250"/>
    </location>
</feature>
<evidence type="ECO:0000313" key="9">
    <source>
        <dbReference type="Proteomes" id="UP001163687"/>
    </source>
</evidence>
<dbReference type="Proteomes" id="UP001163687">
    <property type="component" value="Chromosome"/>
</dbReference>
<keyword evidence="2 6" id="KW-0812">Transmembrane</keyword>
<feature type="transmembrane region" description="Helical" evidence="6">
    <location>
        <begin position="124"/>
        <end position="141"/>
    </location>
</feature>
<gene>
    <name evidence="8" type="ORF">caldi_08140</name>
</gene>
<dbReference type="EMBL" id="AP025628">
    <property type="protein sequence ID" value="BDG59724.1"/>
    <property type="molecule type" value="Genomic_DNA"/>
</dbReference>
<feature type="transmembrane region" description="Helical" evidence="6">
    <location>
        <begin position="201"/>
        <end position="224"/>
    </location>
</feature>
<evidence type="ECO:0000256" key="2">
    <source>
        <dbReference type="ARBA" id="ARBA00022692"/>
    </source>
</evidence>